<protein>
    <submittedName>
        <fullName evidence="3">Fibronectin type III domain-containing protein</fullName>
    </submittedName>
</protein>
<dbReference type="Gene3D" id="2.60.120.260">
    <property type="entry name" value="Galactose-binding domain-like"/>
    <property type="match status" value="1"/>
</dbReference>
<dbReference type="PROSITE" id="PS50853">
    <property type="entry name" value="FN3"/>
    <property type="match status" value="3"/>
</dbReference>
<gene>
    <name evidence="3" type="ORF">IAC51_02260</name>
</gene>
<name>A0A940DKM1_9BACT</name>
<dbReference type="Pfam" id="PF00041">
    <property type="entry name" value="fn3"/>
    <property type="match status" value="1"/>
</dbReference>
<proteinExistence type="predicted"/>
<evidence type="ECO:0000259" key="2">
    <source>
        <dbReference type="PROSITE" id="PS50853"/>
    </source>
</evidence>
<accession>A0A940DKM1</accession>
<evidence type="ECO:0000313" key="3">
    <source>
        <dbReference type="EMBL" id="MBO8439452.1"/>
    </source>
</evidence>
<dbReference type="SMART" id="SM00060">
    <property type="entry name" value="FN3"/>
    <property type="match status" value="4"/>
</dbReference>
<dbReference type="NCBIfam" id="TIGR04183">
    <property type="entry name" value="Por_Secre_tail"/>
    <property type="match status" value="1"/>
</dbReference>
<dbReference type="CDD" id="cd00063">
    <property type="entry name" value="FN3"/>
    <property type="match status" value="3"/>
</dbReference>
<organism evidence="3 4">
    <name type="scientific">Candidatus Aphodosoma intestinipullorum</name>
    <dbReference type="NCBI Taxonomy" id="2840674"/>
    <lineage>
        <taxon>Bacteria</taxon>
        <taxon>Pseudomonadati</taxon>
        <taxon>Bacteroidota</taxon>
        <taxon>Bacteroidia</taxon>
        <taxon>Bacteroidales</taxon>
        <taxon>Candidatus Aphodosoma</taxon>
    </lineage>
</organism>
<reference evidence="3" key="1">
    <citation type="submission" date="2020-10" db="EMBL/GenBank/DDBJ databases">
        <authorList>
            <person name="Gilroy R."/>
        </authorList>
    </citation>
    <scope>NUCLEOTIDE SEQUENCE</scope>
    <source>
        <strain evidence="3">3924</strain>
    </source>
</reference>
<feature type="domain" description="Fibronectin type-III" evidence="2">
    <location>
        <begin position="739"/>
        <end position="829"/>
    </location>
</feature>
<feature type="signal peptide" evidence="1">
    <location>
        <begin position="1"/>
        <end position="23"/>
    </location>
</feature>
<dbReference type="InterPro" id="IPR013783">
    <property type="entry name" value="Ig-like_fold"/>
</dbReference>
<feature type="chain" id="PRO_5037635482" evidence="1">
    <location>
        <begin position="24"/>
        <end position="2077"/>
    </location>
</feature>
<dbReference type="Gene3D" id="2.60.40.10">
    <property type="entry name" value="Immunoglobulins"/>
    <property type="match status" value="3"/>
</dbReference>
<comment type="caution">
    <text evidence="3">The sequence shown here is derived from an EMBL/GenBank/DDBJ whole genome shotgun (WGS) entry which is preliminary data.</text>
</comment>
<dbReference type="SUPFAM" id="SSF49265">
    <property type="entry name" value="Fibronectin type III"/>
    <property type="match status" value="3"/>
</dbReference>
<dbReference type="InterPro" id="IPR026444">
    <property type="entry name" value="Secre_tail"/>
</dbReference>
<dbReference type="EMBL" id="JADIMV010000043">
    <property type="protein sequence ID" value="MBO8439452.1"/>
    <property type="molecule type" value="Genomic_DNA"/>
</dbReference>
<evidence type="ECO:0000256" key="1">
    <source>
        <dbReference type="SAM" id="SignalP"/>
    </source>
</evidence>
<feature type="domain" description="Fibronectin type-III" evidence="2">
    <location>
        <begin position="1032"/>
        <end position="1129"/>
    </location>
</feature>
<dbReference type="InterPro" id="IPR036116">
    <property type="entry name" value="FN3_sf"/>
</dbReference>
<sequence length="2077" mass="225563">MNNTLKTLYLIFTVILYAATANAQTTNYYSCDFENPSDTIDWELNAGPYGQDCANRWYIDTAANNGGKRGLYISADEGKTAGYTATSLLVASYTTVTLPAGKYELQFDWQAGDNANNYLTVCWTPGTENIYSSPSGGQLNWVTDWAVPFGGKTKLTSEMWNATSDTIESDGTPHNLVFVWVNDMTTPLSPGACIDNINIVPAEGCAKPSDISIAAQDEKVTIAWKGNADSYDIRYRIITSDEWHEQNGLTQNSVTVDGMGEGVYDVYVRANCGNNVTGEWANDCAAFTTECVSLTVGDKSLETFDNYGTGTGNYPFCWIVGTGASIQVGEYMPYCSDEYSHSGGSSLQFHTTSTFNDGYAITTEIDTTGYGDISRLQVSFYGTCGSYALPKYECQLIVGIVSSPDEWGTFIPIDTVTGYADEQYYTVPFSTYRGAIDGSKGAYVAFRSNFQKENRFFIDDVRIDPIPDCPAPHSVRIDGTEGGSVTASWNGGSAPYTVVVADRPLTTEELNSGLTGEGIITEEANGTTITVSGLEANLYYYLYVQSGCDEGEGGWSNAVQFKNSDCPEIVPLPYTEDFNSNLMSGEAVNPNCWTVFYNGISDGATYPYVDTEGRSGKSVMIETESVNDKLLMISPELDAADLSACQATFYISGSNGYQRSIVIGTVGDASDETQAWNTFSPIDTILCNTSSWVKCVVPLSGTDRRVAFTTVYSLNYEDDLNRGIRIDDIDIETIPTCPRPDNLQITNRDDNSVGIRFTELALATSWELQYGAEGFEAGKGTSVSLSSTEHTITGLTAQTRYDIYVRSLCGAGDESRWTGPLTAETTPLPIAVSESETIDFEDSADNAFWLYGNSGQTNAWHIGTALAHGETGNALYISNDNGASATYTTDAASTAWAYRYITLEAGVYTFSYDWTCYGEVDADYMKIALIPSSASVSGGEAFVRLADGEKLAVNATSDSHALPYLSLQAKDVNALNMAEGWQSGSCTYVIDENMAGTYALAVMWTNNGNGGDKPSPSVAVDNIRIDYNPCVYPTGIRLENLTADGGTLTWQAVGTPESFDIVVMDALIAPDDPEAEGHKTIAKKGYTGGTSLTLSELNAGTYYAYVRQNCSATSGSQWSEPLMFATPCGEYYTGENGFTFDFDDAQEHTSLSEPAGLIQPDCFIIGHQKEGITDAADYISVKKNPSVELLGMVLPTGTSARSGEYSLGIDASAEAFGGYIALPPFHGNLDTMQVTFWMRAHWANTQPSIQAMYLDRAANAMTITVGTMTNPYDASTFAKISDVTYPYYGEALNPDNDPSGEKYWVKFTVPLGARTNGGNYIAFLCDTTYTASGNDLYIDDITVESANKCGAPYDLAIDSIGDKAARLTFAYSGNQDEERDFEVHVSSKADMSDTVFLDTVQTGRALLSGLTPSSGMFVRVQQLCGGNETSGWSQTKSFQTTYGIRYLEDFSGRGKRLPDGWSTIFTPAETDIESVFADEGYTFSGNSWTMSEGWTQSDVSGLAGNHLTCKARPYHPMPTSPWIQEFYAYWLFTPLIHIDGENAHLTFDIAATMADSNEPMSEVEKGDASSAFIVAASLDGDDTWERLAVWDNTGNGDYVFDDITATGENVRIDLSKYAGRTLRLALFCRYYRPEVTPEVTMDLHIDNFRISGYYNNVMPEPVCQSQDYFGNGFNLLADDIEENTGSDNKATFERMAYMPESAPADQPDTVYSLVLTVNPMMETFIADTICEGRAYAGNGFDGKTEAQLYKRKIAASNSCDSVISLDLTVIESKHVTVFDTICQGGDIVWNGKKYDEQGIYTDTLPMSGCGCDSIVTLALHVTGALATADEVTICHGDSIEIGTLGFKSVSGLYRDTIHLPSGCDSIIAVDLTVQPEFVTVIDTAICLGETYEDETFVGGYGETGSYPVRRTSVDGCDSTVTLNLIVIDPYNPVKVERSITRDELPYTFYGETFDTNTPDGATTRTVTISNSRCSGTVELTLYVNVSDAVNNIRHTGLLTLTPNPINAGEEVTVHLSLNAAQRDGLTVQVFSGTGAMVQSFAPDTEEIVIRGLYSSGVYIVRIIDGTGRTYQGKIIVR</sequence>
<dbReference type="Proteomes" id="UP000712007">
    <property type="component" value="Unassembled WGS sequence"/>
</dbReference>
<evidence type="ECO:0000313" key="4">
    <source>
        <dbReference type="Proteomes" id="UP000712007"/>
    </source>
</evidence>
<dbReference type="InterPro" id="IPR003961">
    <property type="entry name" value="FN3_dom"/>
</dbReference>
<keyword evidence="1" id="KW-0732">Signal</keyword>
<reference evidence="3" key="2">
    <citation type="journal article" date="2021" name="PeerJ">
        <title>Extensive microbial diversity within the chicken gut microbiome revealed by metagenomics and culture.</title>
        <authorList>
            <person name="Gilroy R."/>
            <person name="Ravi A."/>
            <person name="Getino M."/>
            <person name="Pursley I."/>
            <person name="Horton D.L."/>
            <person name="Alikhan N.F."/>
            <person name="Baker D."/>
            <person name="Gharbi K."/>
            <person name="Hall N."/>
            <person name="Watson M."/>
            <person name="Adriaenssens E.M."/>
            <person name="Foster-Nyarko E."/>
            <person name="Jarju S."/>
            <person name="Secka A."/>
            <person name="Antonio M."/>
            <person name="Oren A."/>
            <person name="Chaudhuri R.R."/>
            <person name="La Ragione R."/>
            <person name="Hildebrand F."/>
            <person name="Pallen M.J."/>
        </authorList>
    </citation>
    <scope>NUCLEOTIDE SEQUENCE</scope>
    <source>
        <strain evidence="3">3924</strain>
    </source>
</reference>
<feature type="domain" description="Fibronectin type-III" evidence="2">
    <location>
        <begin position="471"/>
        <end position="569"/>
    </location>
</feature>